<proteinExistence type="predicted"/>
<dbReference type="PATRIC" id="fig|1423805.4.peg.732"/>
<comment type="caution">
    <text evidence="2">The sequence shown here is derived from an EMBL/GenBank/DDBJ whole genome shotgun (WGS) entry which is preliminary data.</text>
</comment>
<gene>
    <name evidence="2" type="ORF">FD37_GL000716</name>
</gene>
<evidence type="ECO:0000313" key="3">
    <source>
        <dbReference type="Proteomes" id="UP000051835"/>
    </source>
</evidence>
<organism evidence="2 3">
    <name type="scientific">Levilactobacillus spicheri DSM 15429</name>
    <dbReference type="NCBI Taxonomy" id="1423805"/>
    <lineage>
        <taxon>Bacteria</taxon>
        <taxon>Bacillati</taxon>
        <taxon>Bacillota</taxon>
        <taxon>Bacilli</taxon>
        <taxon>Lactobacillales</taxon>
        <taxon>Lactobacillaceae</taxon>
        <taxon>Levilactobacillus</taxon>
    </lineage>
</organism>
<name>A0A0R1QYK0_9LACO</name>
<dbReference type="EMBL" id="AZFC01000037">
    <property type="protein sequence ID" value="KRL46248.1"/>
    <property type="molecule type" value="Genomic_DNA"/>
</dbReference>
<protein>
    <recommendedName>
        <fullName evidence="1">WxL domain-containing protein</fullName>
    </recommendedName>
</protein>
<dbReference type="InterPro" id="IPR013783">
    <property type="entry name" value="Ig-like_fold"/>
</dbReference>
<dbReference type="Pfam" id="PF13731">
    <property type="entry name" value="WxL"/>
    <property type="match status" value="1"/>
</dbReference>
<dbReference type="AlphaFoldDB" id="A0A0R1QYK0"/>
<dbReference type="SUPFAM" id="SSF49899">
    <property type="entry name" value="Concanavalin A-like lectins/glucanases"/>
    <property type="match status" value="1"/>
</dbReference>
<feature type="domain" description="WxL" evidence="1">
    <location>
        <begin position="570"/>
        <end position="708"/>
    </location>
</feature>
<dbReference type="InterPro" id="IPR013320">
    <property type="entry name" value="ConA-like_dom_sf"/>
</dbReference>
<evidence type="ECO:0000313" key="2">
    <source>
        <dbReference type="EMBL" id="KRL46248.1"/>
    </source>
</evidence>
<sequence>MKGGAAMRGRLIGTLLVILGLWWPAQTAQATANDWKNAMAKAPQGVRLENIFVKGTTPNNHAAVHRGTNAETPDTDVVTVTNDKGQFGAIWSTDENAFDLNKDAQVSMWMYFGQDREKAADGMALVLQNDDRGIQASPTFTAETAGETLGVWGVDRNQWQNSPVAIAKSAIQNSWALEFDTHSNTGGNPGMADSFDRDLGTQARNVPHIGANYPGDPGTYYIRSPYLGLSGRFYTVMKHTGVIQGYRYTNDLLSDGAWHHVTLKWNARTHQVTYWFDDKDPDTGSHNDTNVVRSASVTLDPEKVDPHHTGKVRWGFTGATGDQGGNNLVVFEGVPGLVSADAAATLTNRQTGQTVENGGDLIGQTPVELTYQLNYRGGKQVWRDIEAQLTLPKLVEWTQADITYNDGTPATTIDLAGLSGSTLTYHLKKVLRDGTPNQATLRFAGRTQDVTTATDAINQHSVFKAANGVATTRTPAFKVHPRLDLQLTTDATRYQDPYITGQVRAGKGSLKNVKLTLVTRVNGQRIGDTPVGDDGRVRYTLANRVLKAGSNQVTLQVQDGFGNQSEPITVTVDVTGGLSFATVASQSSFKTTTLTGKSQRIGRENDWRVRVQDTRKLGERWSLQVSATPFKTAGGQRLAGELVFREANRTQPITEQPLTIQRGSAGKDAVTDAIAGWNQDQGLELAVNGAAESGVYRGEITWTLADVPT</sequence>
<dbReference type="InterPro" id="IPR027994">
    <property type="entry name" value="WxL_dom"/>
</dbReference>
<reference evidence="2 3" key="1">
    <citation type="journal article" date="2015" name="Genome Announc.">
        <title>Expanding the biotechnology potential of lactobacilli through comparative genomics of 213 strains and associated genera.</title>
        <authorList>
            <person name="Sun Z."/>
            <person name="Harris H.M."/>
            <person name="McCann A."/>
            <person name="Guo C."/>
            <person name="Argimon S."/>
            <person name="Zhang W."/>
            <person name="Yang X."/>
            <person name="Jeffery I.B."/>
            <person name="Cooney J.C."/>
            <person name="Kagawa T.F."/>
            <person name="Liu W."/>
            <person name="Song Y."/>
            <person name="Salvetti E."/>
            <person name="Wrobel A."/>
            <person name="Rasinkangas P."/>
            <person name="Parkhill J."/>
            <person name="Rea M.C."/>
            <person name="O'Sullivan O."/>
            <person name="Ritari J."/>
            <person name="Douillard F.P."/>
            <person name="Paul Ross R."/>
            <person name="Yang R."/>
            <person name="Briner A.E."/>
            <person name="Felis G.E."/>
            <person name="de Vos W.M."/>
            <person name="Barrangou R."/>
            <person name="Klaenhammer T.R."/>
            <person name="Caufield P.W."/>
            <person name="Cui Y."/>
            <person name="Zhang H."/>
            <person name="O'Toole P.W."/>
        </authorList>
    </citation>
    <scope>NUCLEOTIDE SEQUENCE [LARGE SCALE GENOMIC DNA]</scope>
    <source>
        <strain evidence="2 3">DSM 15429</strain>
    </source>
</reference>
<dbReference type="Gene3D" id="2.60.120.200">
    <property type="match status" value="1"/>
</dbReference>
<dbReference type="Proteomes" id="UP000051835">
    <property type="component" value="Unassembled WGS sequence"/>
</dbReference>
<evidence type="ECO:0000259" key="1">
    <source>
        <dbReference type="Pfam" id="PF13731"/>
    </source>
</evidence>
<dbReference type="Gene3D" id="2.60.40.10">
    <property type="entry name" value="Immunoglobulins"/>
    <property type="match status" value="1"/>
</dbReference>
<accession>A0A0R1QYK0</accession>